<dbReference type="Proteomes" id="UP001145114">
    <property type="component" value="Unassembled WGS sequence"/>
</dbReference>
<evidence type="ECO:0000313" key="1">
    <source>
        <dbReference type="EMBL" id="KAJ1679983.1"/>
    </source>
</evidence>
<proteinExistence type="predicted"/>
<gene>
    <name evidence="1" type="primary">COQ1</name>
    <name evidence="1" type="ORF">EV182_000921</name>
</gene>
<evidence type="ECO:0000313" key="2">
    <source>
        <dbReference type="Proteomes" id="UP001145114"/>
    </source>
</evidence>
<comment type="caution">
    <text evidence="1">The sequence shown here is derived from an EMBL/GenBank/DDBJ whole genome shotgun (WGS) entry which is preliminary data.</text>
</comment>
<accession>A0ACC1HW51</accession>
<organism evidence="1 2">
    <name type="scientific">Spiromyces aspiralis</name>
    <dbReference type="NCBI Taxonomy" id="68401"/>
    <lineage>
        <taxon>Eukaryota</taxon>
        <taxon>Fungi</taxon>
        <taxon>Fungi incertae sedis</taxon>
        <taxon>Zoopagomycota</taxon>
        <taxon>Kickxellomycotina</taxon>
        <taxon>Kickxellomycetes</taxon>
        <taxon>Kickxellales</taxon>
        <taxon>Kickxellaceae</taxon>
        <taxon>Spiromyces</taxon>
    </lineage>
</organism>
<keyword evidence="1" id="KW-0808">Transferase</keyword>
<name>A0ACC1HW51_9FUNG</name>
<keyword evidence="2" id="KW-1185">Reference proteome</keyword>
<sequence length="564" mass="62131">MSAPKSQARFAQIRAFFRRLIPNPAETRPLAQFAVNSAKAAHFIRSAAAGVESVERRQNQRQLPREQWGLRNGNHHMDAAHTRPAVQHDTEVILEQLRRPIIAKDIVPTTGTTVEFTSGMPRLAPPASTRVNPRLTSLSNAVSSVSGLVRDKEEIEGRMFGTKKLVIDPMKLVGADLSHLTGNIKNLLTGAHPKLTKVARYYFGTSGKQIRPLLVLLVAQATSMTAMRGLDTVDHSIMDRQVSIDLEGDEVSRRYNRLIRPLAAGEDVDQNVHARLYQPSVNKEGLAILPSQRRLAEITEMVHTASLLHDDVVDKSVTRRGQPAIQKEFGNKLAVLAGDFILSRSSLLLARLRDPNVIEVISSVISDLVEGEFKQLENTSDVPEPFGSLQAATGAGQDGPTEETFRYYLEKTYLKTGSLIAKSCQAAAMLGDCPREIIEAAYIFGRNVGIAFQLVDDLLDFTGSESVFGKPVGADLNLGIATAPVLYAWQEFPELALPVHRKFSEPGDVRRTFELVHLSQGINKTKMLAFEYAQRAADALSLFPSSASRDALFNLTETIINRQK</sequence>
<reference evidence="1" key="1">
    <citation type="submission" date="2022-06" db="EMBL/GenBank/DDBJ databases">
        <title>Phylogenomic reconstructions and comparative analyses of Kickxellomycotina fungi.</title>
        <authorList>
            <person name="Reynolds N.K."/>
            <person name="Stajich J.E."/>
            <person name="Barry K."/>
            <person name="Grigoriev I.V."/>
            <person name="Crous P."/>
            <person name="Smith M.E."/>
        </authorList>
    </citation>
    <scope>NUCLEOTIDE SEQUENCE</scope>
    <source>
        <strain evidence="1">RSA 2271</strain>
    </source>
</reference>
<dbReference type="EC" id="2.5.1.75" evidence="1"/>
<dbReference type="EMBL" id="JAMZIH010000088">
    <property type="protein sequence ID" value="KAJ1679983.1"/>
    <property type="molecule type" value="Genomic_DNA"/>
</dbReference>
<protein>
    <submittedName>
        <fullName evidence="1">Coq1 putative hexaprenyl diphosphate synthase</fullName>
        <ecNumber evidence="1">2.5.1.75</ecNumber>
    </submittedName>
</protein>